<name>A0A317X0A8_9EURO</name>
<dbReference type="Proteomes" id="UP000246702">
    <property type="component" value="Unassembled WGS sequence"/>
</dbReference>
<dbReference type="SUPFAM" id="SSF56112">
    <property type="entry name" value="Protein kinase-like (PK-like)"/>
    <property type="match status" value="1"/>
</dbReference>
<dbReference type="PROSITE" id="PS50011">
    <property type="entry name" value="PROTEIN_KINASE_DOM"/>
    <property type="match status" value="1"/>
</dbReference>
<dbReference type="STRING" id="1450535.A0A317X0A8"/>
<proteinExistence type="predicted"/>
<comment type="caution">
    <text evidence="2">The sequence shown here is derived from an EMBL/GenBank/DDBJ whole genome shotgun (WGS) entry which is preliminary data.</text>
</comment>
<dbReference type="InterPro" id="IPR000719">
    <property type="entry name" value="Prot_kinase_dom"/>
</dbReference>
<dbReference type="SMART" id="SM00220">
    <property type="entry name" value="S_TKc"/>
    <property type="match status" value="1"/>
</dbReference>
<dbReference type="EMBL" id="MSFK01000009">
    <property type="protein sequence ID" value="PWY91601.1"/>
    <property type="molecule type" value="Genomic_DNA"/>
</dbReference>
<dbReference type="AlphaFoldDB" id="A0A317X0A8"/>
<dbReference type="GO" id="GO:0005524">
    <property type="term" value="F:ATP binding"/>
    <property type="evidence" value="ECO:0007669"/>
    <property type="project" value="InterPro"/>
</dbReference>
<dbReference type="InterPro" id="IPR011009">
    <property type="entry name" value="Kinase-like_dom_sf"/>
</dbReference>
<feature type="domain" description="Protein kinase" evidence="1">
    <location>
        <begin position="1"/>
        <end position="270"/>
    </location>
</feature>
<dbReference type="GO" id="GO:0004672">
    <property type="term" value="F:protein kinase activity"/>
    <property type="evidence" value="ECO:0007669"/>
    <property type="project" value="InterPro"/>
</dbReference>
<dbReference type="Gene3D" id="1.10.510.10">
    <property type="entry name" value="Transferase(Phosphotransferase) domain 1"/>
    <property type="match status" value="1"/>
</dbReference>
<dbReference type="GeneID" id="37115936"/>
<accession>A0A317X0A8</accession>
<reference evidence="2 3" key="1">
    <citation type="submission" date="2016-12" db="EMBL/GenBank/DDBJ databases">
        <title>The genomes of Aspergillus section Nigri reveals drivers in fungal speciation.</title>
        <authorList>
            <consortium name="DOE Joint Genome Institute"/>
            <person name="Vesth T.C."/>
            <person name="Nybo J."/>
            <person name="Theobald S."/>
            <person name="Brandl J."/>
            <person name="Frisvad J.C."/>
            <person name="Nielsen K.F."/>
            <person name="Lyhne E.K."/>
            <person name="Kogle M.E."/>
            <person name="Kuo A."/>
            <person name="Riley R."/>
            <person name="Clum A."/>
            <person name="Nolan M."/>
            <person name="Lipzen A."/>
            <person name="Salamov A."/>
            <person name="Henrissat B."/>
            <person name="Wiebenga A."/>
            <person name="De Vries R.P."/>
            <person name="Grigoriev I.V."/>
            <person name="Mortensen U.H."/>
            <person name="Andersen M.R."/>
            <person name="Baker S.E."/>
        </authorList>
    </citation>
    <scope>NUCLEOTIDE SEQUENCE [LARGE SCALE GENOMIC DNA]</scope>
    <source>
        <strain evidence="2 3">CBS 115572</strain>
    </source>
</reference>
<evidence type="ECO:0000259" key="1">
    <source>
        <dbReference type="PROSITE" id="PS50011"/>
    </source>
</evidence>
<organism evidence="2 3">
    <name type="scientific">Aspergillus sclerotioniger CBS 115572</name>
    <dbReference type="NCBI Taxonomy" id="1450535"/>
    <lineage>
        <taxon>Eukaryota</taxon>
        <taxon>Fungi</taxon>
        <taxon>Dikarya</taxon>
        <taxon>Ascomycota</taxon>
        <taxon>Pezizomycotina</taxon>
        <taxon>Eurotiomycetes</taxon>
        <taxon>Eurotiomycetidae</taxon>
        <taxon>Eurotiales</taxon>
        <taxon>Aspergillaceae</taxon>
        <taxon>Aspergillus</taxon>
        <taxon>Aspergillus subgen. Circumdati</taxon>
    </lineage>
</organism>
<evidence type="ECO:0000313" key="2">
    <source>
        <dbReference type="EMBL" id="PWY91601.1"/>
    </source>
</evidence>
<keyword evidence="3" id="KW-1185">Reference proteome</keyword>
<gene>
    <name evidence="2" type="ORF">BO94DRAFT_555414</name>
</gene>
<dbReference type="RefSeq" id="XP_025469329.1">
    <property type="nucleotide sequence ID" value="XM_025613793.1"/>
</dbReference>
<protein>
    <recommendedName>
        <fullName evidence="1">Protein kinase domain-containing protein</fullName>
    </recommendedName>
</protein>
<dbReference type="Pfam" id="PF00069">
    <property type="entry name" value="Pkinase"/>
    <property type="match status" value="1"/>
</dbReference>
<sequence>MSLVPGFLLRGARSNYRILRTMTGDNTHISTIFKAAVVPHENARQLPDAPNWAIIKVADAKSMKCMTREQQVYHFPGVASAECFRKMYDVIDDNVRYQPDQDTDALIMSFLRATLTSCVVLESHQHVNTEFKPSNILISNLNTDSIITKVDDLGLVVPSNSFRECQPFAMRAPEVYLGAPCTEPSQVWAIAAMILEWVKPDWDLPRPEDVDDPIFKEQVAPDLGTISPFDKETRKVEMPQELRDLLRYMMVLHPEKRPSAMHVLASKEFRDFERFVGSWFG</sequence>
<dbReference type="OrthoDB" id="5979581at2759"/>
<evidence type="ECO:0000313" key="3">
    <source>
        <dbReference type="Proteomes" id="UP000246702"/>
    </source>
</evidence>